<proteinExistence type="predicted"/>
<reference evidence="1 2" key="1">
    <citation type="submission" date="2020-07" db="EMBL/GenBank/DDBJ databases">
        <title>Sequencing the genomes of 1000 actinobacteria strains.</title>
        <authorList>
            <person name="Klenk H.-P."/>
        </authorList>
    </citation>
    <scope>NUCLEOTIDE SEQUENCE [LARGE SCALE GENOMIC DNA]</scope>
    <source>
        <strain evidence="1 2">DSM 44442</strain>
    </source>
</reference>
<sequence length="95" mass="10426">MGRRRQSALVHLCRGEPFAQFAAGFGVGTATAWRYVRESTRLLARQAPSREQGLRRACRKGCGYVIGDSAPIACDHVAADLPFYAGKHDQLGMNF</sequence>
<comment type="caution">
    <text evidence="1">The sequence shown here is derived from an EMBL/GenBank/DDBJ whole genome shotgun (WGS) entry which is preliminary data.</text>
</comment>
<keyword evidence="2" id="KW-1185">Reference proteome</keyword>
<dbReference type="EMBL" id="JACCFS010000001">
    <property type="protein sequence ID" value="NYJ33684.1"/>
    <property type="molecule type" value="Genomic_DNA"/>
</dbReference>
<evidence type="ECO:0000313" key="2">
    <source>
        <dbReference type="Proteomes" id="UP000572051"/>
    </source>
</evidence>
<protein>
    <submittedName>
        <fullName evidence="1">Uncharacterized protein</fullName>
    </submittedName>
</protein>
<dbReference type="Proteomes" id="UP000572051">
    <property type="component" value="Unassembled WGS sequence"/>
</dbReference>
<accession>A0A7Z0EKR9</accession>
<evidence type="ECO:0000313" key="1">
    <source>
        <dbReference type="EMBL" id="NYJ33684.1"/>
    </source>
</evidence>
<dbReference type="AlphaFoldDB" id="A0A7Z0EKR9"/>
<organism evidence="1 2">
    <name type="scientific">Nocardiopsis aegyptia</name>
    <dbReference type="NCBI Taxonomy" id="220378"/>
    <lineage>
        <taxon>Bacteria</taxon>
        <taxon>Bacillati</taxon>
        <taxon>Actinomycetota</taxon>
        <taxon>Actinomycetes</taxon>
        <taxon>Streptosporangiales</taxon>
        <taxon>Nocardiopsidaceae</taxon>
        <taxon>Nocardiopsis</taxon>
    </lineage>
</organism>
<gene>
    <name evidence="1" type="ORF">HNR10_001565</name>
</gene>
<name>A0A7Z0EKR9_9ACTN</name>